<dbReference type="InterPro" id="IPR004498">
    <property type="entry name" value="Ribosomal_PrmA_MeTrfase"/>
</dbReference>
<dbReference type="EMBL" id="CP034791">
    <property type="protein sequence ID" value="AZT90511.1"/>
    <property type="molecule type" value="Genomic_DNA"/>
</dbReference>
<sequence length="302" mass="34051">MKWFEVAIKTVEEAEDAISNILYDLGANGVVIEDDEILKYPNSWDYIDENQFPKRNFAVVRAYFPESVNISELIFNIEERLKDASQYLNIGEGKIDISEVDEKDWAEEWKKYYKPVEIGNIVIVPSWESYPNTKDKTVIKLDPGMAFGTGTHESTMLCLEAVQKYIKPGFDVIDIGTGSGILAIAAKKLGANRVLAVDIDDVAVKVARENAALNNVEIEIKQNDLVFGIEEKFDIAIANIIADIIIKLAKDIKNVLKEYGLFISSGIIEDRLDDVIKSFKENLLEVVEVKKLNNWCLVVARK</sequence>
<dbReference type="SUPFAM" id="SSF53335">
    <property type="entry name" value="S-adenosyl-L-methionine-dependent methyltransferases"/>
    <property type="match status" value="1"/>
</dbReference>
<feature type="binding site" evidence="6">
    <location>
        <position position="239"/>
    </location>
    <ligand>
        <name>S-adenosyl-L-methionine</name>
        <dbReference type="ChEBI" id="CHEBI:59789"/>
    </ligand>
</feature>
<evidence type="ECO:0000256" key="6">
    <source>
        <dbReference type="HAMAP-Rule" id="MF_00735"/>
    </source>
</evidence>
<keyword evidence="3 6" id="KW-0489">Methyltransferase</keyword>
<dbReference type="PIRSF" id="PIRSF000401">
    <property type="entry name" value="RPL11_MTase"/>
    <property type="match status" value="1"/>
</dbReference>
<dbReference type="GO" id="GO:0005840">
    <property type="term" value="C:ribosome"/>
    <property type="evidence" value="ECO:0007669"/>
    <property type="project" value="UniProtKB-KW"/>
</dbReference>
<dbReference type="PANTHER" id="PTHR43648">
    <property type="entry name" value="ELECTRON TRANSFER FLAVOPROTEIN BETA SUBUNIT LYSINE METHYLTRANSFERASE"/>
    <property type="match status" value="1"/>
</dbReference>
<dbReference type="GO" id="GO:0005737">
    <property type="term" value="C:cytoplasm"/>
    <property type="evidence" value="ECO:0007669"/>
    <property type="project" value="UniProtKB-SubCell"/>
</dbReference>
<dbReference type="InterPro" id="IPR029063">
    <property type="entry name" value="SAM-dependent_MTases_sf"/>
</dbReference>
<dbReference type="KEGG" id="ccha:ELD05_07550"/>
<evidence type="ECO:0000313" key="8">
    <source>
        <dbReference type="Proteomes" id="UP000282930"/>
    </source>
</evidence>
<gene>
    <name evidence="6" type="primary">prmA</name>
    <name evidence="7" type="ORF">ELD05_07550</name>
</gene>
<keyword evidence="7" id="KW-0687">Ribonucleoprotein</keyword>
<evidence type="ECO:0000256" key="2">
    <source>
        <dbReference type="ARBA" id="ARBA00022490"/>
    </source>
</evidence>
<feature type="binding site" evidence="6">
    <location>
        <position position="155"/>
    </location>
    <ligand>
        <name>S-adenosyl-L-methionine</name>
        <dbReference type="ChEBI" id="CHEBI:59789"/>
    </ligand>
</feature>
<dbReference type="CDD" id="cd02440">
    <property type="entry name" value="AdoMet_MTases"/>
    <property type="match status" value="1"/>
</dbReference>
<evidence type="ECO:0000313" key="7">
    <source>
        <dbReference type="EMBL" id="AZT90511.1"/>
    </source>
</evidence>
<dbReference type="HAMAP" id="MF_00735">
    <property type="entry name" value="Methyltr_PrmA"/>
    <property type="match status" value="1"/>
</dbReference>
<comment type="function">
    <text evidence="6">Methylates ribosomal protein L11.</text>
</comment>
<dbReference type="NCBIfam" id="TIGR00406">
    <property type="entry name" value="prmA"/>
    <property type="match status" value="1"/>
</dbReference>
<comment type="similarity">
    <text evidence="1 6">Belongs to the methyltransferase superfamily. PrmA family.</text>
</comment>
<comment type="subcellular location">
    <subcellularLocation>
        <location evidence="6">Cytoplasm</location>
    </subcellularLocation>
</comment>
<dbReference type="Pfam" id="PF06325">
    <property type="entry name" value="PrmA"/>
    <property type="match status" value="1"/>
</dbReference>
<dbReference type="PANTHER" id="PTHR43648:SF1">
    <property type="entry name" value="ELECTRON TRANSFER FLAVOPROTEIN BETA SUBUNIT LYSINE METHYLTRANSFERASE"/>
    <property type="match status" value="1"/>
</dbReference>
<evidence type="ECO:0000256" key="5">
    <source>
        <dbReference type="ARBA" id="ARBA00022691"/>
    </source>
</evidence>
<comment type="catalytic activity">
    <reaction evidence="6">
        <text>L-lysyl-[protein] + 3 S-adenosyl-L-methionine = N(6),N(6),N(6)-trimethyl-L-lysyl-[protein] + 3 S-adenosyl-L-homocysteine + 3 H(+)</text>
        <dbReference type="Rhea" id="RHEA:54192"/>
        <dbReference type="Rhea" id="RHEA-COMP:9752"/>
        <dbReference type="Rhea" id="RHEA-COMP:13826"/>
        <dbReference type="ChEBI" id="CHEBI:15378"/>
        <dbReference type="ChEBI" id="CHEBI:29969"/>
        <dbReference type="ChEBI" id="CHEBI:57856"/>
        <dbReference type="ChEBI" id="CHEBI:59789"/>
        <dbReference type="ChEBI" id="CHEBI:61961"/>
    </reaction>
</comment>
<dbReference type="GO" id="GO:0032259">
    <property type="term" value="P:methylation"/>
    <property type="evidence" value="ECO:0007669"/>
    <property type="project" value="UniProtKB-KW"/>
</dbReference>
<keyword evidence="7" id="KW-0689">Ribosomal protein</keyword>
<keyword evidence="5 6" id="KW-0949">S-adenosyl-L-methionine</keyword>
<dbReference type="EC" id="2.1.1.-" evidence="6"/>
<dbReference type="Gene3D" id="3.40.50.150">
    <property type="entry name" value="Vaccinia Virus protein VP39"/>
    <property type="match status" value="1"/>
</dbReference>
<feature type="binding site" evidence="6">
    <location>
        <position position="176"/>
    </location>
    <ligand>
        <name>S-adenosyl-L-methionine</name>
        <dbReference type="ChEBI" id="CHEBI:59789"/>
    </ligand>
</feature>
<dbReference type="InterPro" id="IPR050078">
    <property type="entry name" value="Ribosomal_L11_MeTrfase_PrmA"/>
</dbReference>
<keyword evidence="4 6" id="KW-0808">Transferase</keyword>
<dbReference type="RefSeq" id="WP_127351950.1">
    <property type="nucleotide sequence ID" value="NZ_CP034791.1"/>
</dbReference>
<dbReference type="GO" id="GO:0016279">
    <property type="term" value="F:protein-lysine N-methyltransferase activity"/>
    <property type="evidence" value="ECO:0007669"/>
    <property type="project" value="RHEA"/>
</dbReference>
<evidence type="ECO:0000256" key="1">
    <source>
        <dbReference type="ARBA" id="ARBA00009741"/>
    </source>
</evidence>
<accession>A0A3T0D606</accession>
<name>A0A3T0D606_9FIRM</name>
<reference evidence="7 8" key="1">
    <citation type="submission" date="2018-12" db="EMBL/GenBank/DDBJ databases">
        <title>Genome sequence from the cellulolytic species, Caldicellulosiruptor changbaiensis.</title>
        <authorList>
            <person name="Blumer-Schuette S.E."/>
            <person name="Mendoza C."/>
        </authorList>
    </citation>
    <scope>NUCLEOTIDE SEQUENCE [LARGE SCALE GENOMIC DNA]</scope>
    <source>
        <strain evidence="7 8">CBS-Z</strain>
    </source>
</reference>
<keyword evidence="2 6" id="KW-0963">Cytoplasm</keyword>
<evidence type="ECO:0000256" key="3">
    <source>
        <dbReference type="ARBA" id="ARBA00022603"/>
    </source>
</evidence>
<feature type="binding site" evidence="6">
    <location>
        <position position="198"/>
    </location>
    <ligand>
        <name>S-adenosyl-L-methionine</name>
        <dbReference type="ChEBI" id="CHEBI:59789"/>
    </ligand>
</feature>
<dbReference type="AlphaFoldDB" id="A0A3T0D606"/>
<evidence type="ECO:0000256" key="4">
    <source>
        <dbReference type="ARBA" id="ARBA00022679"/>
    </source>
</evidence>
<proteinExistence type="inferred from homology"/>
<keyword evidence="8" id="KW-1185">Reference proteome</keyword>
<organism evidence="7 8">
    <name type="scientific">Caldicellulosiruptor changbaiensis</name>
    <dbReference type="NCBI Taxonomy" id="1222016"/>
    <lineage>
        <taxon>Bacteria</taxon>
        <taxon>Bacillati</taxon>
        <taxon>Bacillota</taxon>
        <taxon>Bacillota incertae sedis</taxon>
        <taxon>Caldicellulosiruptorales</taxon>
        <taxon>Caldicellulosiruptoraceae</taxon>
        <taxon>Caldicellulosiruptor</taxon>
    </lineage>
</organism>
<protein>
    <recommendedName>
        <fullName evidence="6">Ribosomal protein L11 methyltransferase</fullName>
        <shortName evidence="6">L11 Mtase</shortName>
        <ecNumber evidence="6">2.1.1.-</ecNumber>
    </recommendedName>
</protein>
<dbReference type="Proteomes" id="UP000282930">
    <property type="component" value="Chromosome"/>
</dbReference>